<accession>A0ABS7SDN1</accession>
<dbReference type="GO" id="GO:0016779">
    <property type="term" value="F:nucleotidyltransferase activity"/>
    <property type="evidence" value="ECO:0007669"/>
    <property type="project" value="UniProtKB-KW"/>
</dbReference>
<dbReference type="Pfam" id="PF20590">
    <property type="entry name" value="DUF6791"/>
    <property type="match status" value="1"/>
</dbReference>
<evidence type="ECO:0000313" key="3">
    <source>
        <dbReference type="EMBL" id="MBZ2198464.1"/>
    </source>
</evidence>
<dbReference type="NCBIfam" id="NF004805">
    <property type="entry name" value="PRK06153.1-4"/>
    <property type="match status" value="1"/>
</dbReference>
<evidence type="ECO:0000259" key="2">
    <source>
        <dbReference type="Pfam" id="PF20590"/>
    </source>
</evidence>
<dbReference type="Pfam" id="PF00899">
    <property type="entry name" value="ThiF"/>
    <property type="match status" value="1"/>
</dbReference>
<evidence type="ECO:0000259" key="1">
    <source>
        <dbReference type="Pfam" id="PF00899"/>
    </source>
</evidence>
<organism evidence="3 4">
    <name type="scientific">Occultella gossypii</name>
    <dbReference type="NCBI Taxonomy" id="2800820"/>
    <lineage>
        <taxon>Bacteria</taxon>
        <taxon>Bacillati</taxon>
        <taxon>Actinomycetota</taxon>
        <taxon>Actinomycetes</taxon>
        <taxon>Micrococcales</taxon>
        <taxon>Ruaniaceae</taxon>
        <taxon>Occultella</taxon>
    </lineage>
</organism>
<keyword evidence="4" id="KW-1185">Reference proteome</keyword>
<reference evidence="3 4" key="1">
    <citation type="submission" date="2021-04" db="EMBL/GenBank/DDBJ databases">
        <title>Ruania sp. nov., isolated from sandy soil of mangrove forest.</title>
        <authorList>
            <person name="Ge X."/>
            <person name="Huang R."/>
            <person name="Liu W."/>
        </authorList>
    </citation>
    <scope>NUCLEOTIDE SEQUENCE [LARGE SCALE GENOMIC DNA]</scope>
    <source>
        <strain evidence="3 4">N2-46</strain>
    </source>
</reference>
<dbReference type="RefSeq" id="WP_223409309.1">
    <property type="nucleotide sequence ID" value="NZ_JAGSHT010000020.1"/>
</dbReference>
<comment type="caution">
    <text evidence="3">The sequence shown here is derived from an EMBL/GenBank/DDBJ whole genome shotgun (WGS) entry which is preliminary data.</text>
</comment>
<gene>
    <name evidence="3" type="ORF">KCQ71_20095</name>
</gene>
<dbReference type="NCBIfam" id="NF004804">
    <property type="entry name" value="PRK06153.1-3"/>
    <property type="match status" value="1"/>
</dbReference>
<keyword evidence="3" id="KW-0548">Nucleotidyltransferase</keyword>
<dbReference type="EMBL" id="JAGSHT010000020">
    <property type="protein sequence ID" value="MBZ2198464.1"/>
    <property type="molecule type" value="Genomic_DNA"/>
</dbReference>
<dbReference type="InterPro" id="IPR000594">
    <property type="entry name" value="ThiF_NAD_FAD-bd"/>
</dbReference>
<dbReference type="Gene3D" id="3.40.50.720">
    <property type="entry name" value="NAD(P)-binding Rossmann-like Domain"/>
    <property type="match status" value="1"/>
</dbReference>
<evidence type="ECO:0000313" key="4">
    <source>
        <dbReference type="Proteomes" id="UP000826651"/>
    </source>
</evidence>
<feature type="domain" description="DUF6791" evidence="2">
    <location>
        <begin position="11"/>
        <end position="160"/>
    </location>
</feature>
<dbReference type="SUPFAM" id="SSF69572">
    <property type="entry name" value="Activating enzymes of the ubiquitin-like proteins"/>
    <property type="match status" value="1"/>
</dbReference>
<name>A0ABS7SDN1_9MICO</name>
<dbReference type="InterPro" id="IPR035985">
    <property type="entry name" value="Ubiquitin-activating_enz"/>
</dbReference>
<protein>
    <submittedName>
        <fullName evidence="3">ThiF family adenylyltransferase</fullName>
    </submittedName>
</protein>
<sequence length="399" mass="43391">MSTGPFARSTDLKRLRDEGYTVEILGSYLVLRDVPYATPEGQVVYGVLAAPVTFAGGDVSGMNDHTVHFQGQTPSDASGKPLSHLINSLVQQEIYPGLTVNFYFSQKPRTGAYRDNYAKFTTYVRLLGVHASDIDTTATAKQYRPVVADDDPSPFLYRDSASSRAGVDSDNEVFRGHRVAIVGVGGTGSYILDLVAKTPVDEIHLFDADEFVNHNAFRAPGASPLEVLETRPKKVDYFAGEYSRMRTGIVPHPVHVTAETVGQLAGMTWVFLAADEPAAKREIIDYLEVHDIPFIDVGMGIEKHDAGLSGTLRVTTSLPGSRDNARTAIPSGHAAPGGEYASNIQIADLNLLNAGLAVVRWKRALRFYADHGREWNATYSLFTNSIVNEGPDAENEGSE</sequence>
<proteinExistence type="predicted"/>
<dbReference type="CDD" id="cd01483">
    <property type="entry name" value="E1_enzyme_family"/>
    <property type="match status" value="1"/>
</dbReference>
<dbReference type="InterPro" id="IPR046741">
    <property type="entry name" value="DUF6791"/>
</dbReference>
<feature type="domain" description="THIF-type NAD/FAD binding fold" evidence="1">
    <location>
        <begin position="173"/>
        <end position="300"/>
    </location>
</feature>
<keyword evidence="3" id="KW-0808">Transferase</keyword>
<dbReference type="Proteomes" id="UP000826651">
    <property type="component" value="Unassembled WGS sequence"/>
</dbReference>